<gene>
    <name evidence="1" type="ORF">IAA37_01655</name>
</gene>
<dbReference type="AlphaFoldDB" id="A0A9D2MHV5"/>
<reference evidence="1" key="1">
    <citation type="journal article" date="2021" name="PeerJ">
        <title>Extensive microbial diversity within the chicken gut microbiome revealed by metagenomics and culture.</title>
        <authorList>
            <person name="Gilroy R."/>
            <person name="Ravi A."/>
            <person name="Getino M."/>
            <person name="Pursley I."/>
            <person name="Horton D.L."/>
            <person name="Alikhan N.F."/>
            <person name="Baker D."/>
            <person name="Gharbi K."/>
            <person name="Hall N."/>
            <person name="Watson M."/>
            <person name="Adriaenssens E.M."/>
            <person name="Foster-Nyarko E."/>
            <person name="Jarju S."/>
            <person name="Secka A."/>
            <person name="Antonio M."/>
            <person name="Oren A."/>
            <person name="Chaudhuri R.R."/>
            <person name="La Ragione R."/>
            <person name="Hildebrand F."/>
            <person name="Pallen M.J."/>
        </authorList>
    </citation>
    <scope>NUCLEOTIDE SEQUENCE</scope>
    <source>
        <strain evidence="1">CHK188-16595</strain>
    </source>
</reference>
<accession>A0A9D2MHV5</accession>
<organism evidence="1 2">
    <name type="scientific">Candidatus Eubacterium faecale</name>
    <dbReference type="NCBI Taxonomy" id="2838568"/>
    <lineage>
        <taxon>Bacteria</taxon>
        <taxon>Bacillati</taxon>
        <taxon>Bacillota</taxon>
        <taxon>Clostridia</taxon>
        <taxon>Eubacteriales</taxon>
        <taxon>Eubacteriaceae</taxon>
        <taxon>Eubacterium</taxon>
    </lineage>
</organism>
<proteinExistence type="predicted"/>
<protein>
    <recommendedName>
        <fullName evidence="3">Ribbon-helix-helix protein CopG domain-containing protein</fullName>
    </recommendedName>
</protein>
<name>A0A9D2MHV5_9FIRM</name>
<dbReference type="Proteomes" id="UP000823877">
    <property type="component" value="Unassembled WGS sequence"/>
</dbReference>
<evidence type="ECO:0000313" key="2">
    <source>
        <dbReference type="Proteomes" id="UP000823877"/>
    </source>
</evidence>
<evidence type="ECO:0000313" key="1">
    <source>
        <dbReference type="EMBL" id="HJB74363.1"/>
    </source>
</evidence>
<sequence>MKKDNLKRIAITADEKTLELCDLMVKDGEAKNRSRLICKAVKYYYAYLNREQNTEYLTEVSKDVFDKRLNTTEKRISTSLFKLAVEIASLMNVLAGAFELDDQKVQRMKHRVIREVKETNGSINLENIIRYQNGED</sequence>
<comment type="caution">
    <text evidence="1">The sequence shown here is derived from an EMBL/GenBank/DDBJ whole genome shotgun (WGS) entry which is preliminary data.</text>
</comment>
<evidence type="ECO:0008006" key="3">
    <source>
        <dbReference type="Google" id="ProtNLM"/>
    </source>
</evidence>
<dbReference type="EMBL" id="DWXN01000003">
    <property type="protein sequence ID" value="HJB74363.1"/>
    <property type="molecule type" value="Genomic_DNA"/>
</dbReference>
<reference evidence="1" key="2">
    <citation type="submission" date="2021-04" db="EMBL/GenBank/DDBJ databases">
        <authorList>
            <person name="Gilroy R."/>
        </authorList>
    </citation>
    <scope>NUCLEOTIDE SEQUENCE</scope>
    <source>
        <strain evidence="1">CHK188-16595</strain>
    </source>
</reference>